<feature type="transmembrane region" description="Helical" evidence="1">
    <location>
        <begin position="54"/>
        <end position="76"/>
    </location>
</feature>
<evidence type="ECO:0000256" key="1">
    <source>
        <dbReference type="SAM" id="Phobius"/>
    </source>
</evidence>
<name>A0A3N4M1L8_9PEZI</name>
<keyword evidence="1" id="KW-0812">Transmembrane</keyword>
<sequence length="130" mass="15506">MPMQGNKDYQRRLNANSLYVSFNHSQQTFRFLLPLTQVEPQSTLFFSSLLPLRLLGGGGFRLCLSLLMSVTLCCWFKRFKMEGKKLQPNQFWVRCQYSMAPAKSRHYLRTYSMYLFPWYPTLEPLYMYCL</sequence>
<reference evidence="2 3" key="1">
    <citation type="journal article" date="2018" name="Nat. Ecol. Evol.">
        <title>Pezizomycetes genomes reveal the molecular basis of ectomycorrhizal truffle lifestyle.</title>
        <authorList>
            <person name="Murat C."/>
            <person name="Payen T."/>
            <person name="Noel B."/>
            <person name="Kuo A."/>
            <person name="Morin E."/>
            <person name="Chen J."/>
            <person name="Kohler A."/>
            <person name="Krizsan K."/>
            <person name="Balestrini R."/>
            <person name="Da Silva C."/>
            <person name="Montanini B."/>
            <person name="Hainaut M."/>
            <person name="Levati E."/>
            <person name="Barry K.W."/>
            <person name="Belfiori B."/>
            <person name="Cichocki N."/>
            <person name="Clum A."/>
            <person name="Dockter R.B."/>
            <person name="Fauchery L."/>
            <person name="Guy J."/>
            <person name="Iotti M."/>
            <person name="Le Tacon F."/>
            <person name="Lindquist E.A."/>
            <person name="Lipzen A."/>
            <person name="Malagnac F."/>
            <person name="Mello A."/>
            <person name="Molinier V."/>
            <person name="Miyauchi S."/>
            <person name="Poulain J."/>
            <person name="Riccioni C."/>
            <person name="Rubini A."/>
            <person name="Sitrit Y."/>
            <person name="Splivallo R."/>
            <person name="Traeger S."/>
            <person name="Wang M."/>
            <person name="Zifcakova L."/>
            <person name="Wipf D."/>
            <person name="Zambonelli A."/>
            <person name="Paolocci F."/>
            <person name="Nowrousian M."/>
            <person name="Ottonello S."/>
            <person name="Baldrian P."/>
            <person name="Spatafora J.W."/>
            <person name="Henrissat B."/>
            <person name="Nagy L.G."/>
            <person name="Aury J.M."/>
            <person name="Wincker P."/>
            <person name="Grigoriev I.V."/>
            <person name="Bonfante P."/>
            <person name="Martin F.M."/>
        </authorList>
    </citation>
    <scope>NUCLEOTIDE SEQUENCE [LARGE SCALE GENOMIC DNA]</scope>
    <source>
        <strain evidence="2 3">ATCC MYA-4762</strain>
    </source>
</reference>
<protein>
    <submittedName>
        <fullName evidence="2">Uncharacterized protein</fullName>
    </submittedName>
</protein>
<dbReference type="InParanoid" id="A0A3N4M1L8"/>
<proteinExistence type="predicted"/>
<keyword evidence="1" id="KW-0472">Membrane</keyword>
<evidence type="ECO:0000313" key="3">
    <source>
        <dbReference type="Proteomes" id="UP000267821"/>
    </source>
</evidence>
<evidence type="ECO:0000313" key="2">
    <source>
        <dbReference type="EMBL" id="RPB24195.1"/>
    </source>
</evidence>
<dbReference type="AlphaFoldDB" id="A0A3N4M1L8"/>
<accession>A0A3N4M1L8</accession>
<gene>
    <name evidence="2" type="ORF">L211DRAFT_214620</name>
</gene>
<keyword evidence="1" id="KW-1133">Transmembrane helix</keyword>
<dbReference type="EMBL" id="ML121543">
    <property type="protein sequence ID" value="RPB24195.1"/>
    <property type="molecule type" value="Genomic_DNA"/>
</dbReference>
<organism evidence="2 3">
    <name type="scientific">Terfezia boudieri ATCC MYA-4762</name>
    <dbReference type="NCBI Taxonomy" id="1051890"/>
    <lineage>
        <taxon>Eukaryota</taxon>
        <taxon>Fungi</taxon>
        <taxon>Dikarya</taxon>
        <taxon>Ascomycota</taxon>
        <taxon>Pezizomycotina</taxon>
        <taxon>Pezizomycetes</taxon>
        <taxon>Pezizales</taxon>
        <taxon>Pezizaceae</taxon>
        <taxon>Terfezia</taxon>
    </lineage>
</organism>
<keyword evidence="3" id="KW-1185">Reference proteome</keyword>
<dbReference type="Proteomes" id="UP000267821">
    <property type="component" value="Unassembled WGS sequence"/>
</dbReference>